<name>A0A0N4VBA6_ENTVE</name>
<evidence type="ECO:0000256" key="1">
    <source>
        <dbReference type="SAM" id="MobiDB-lite"/>
    </source>
</evidence>
<evidence type="ECO:0000313" key="2">
    <source>
        <dbReference type="EMBL" id="VDD92542.1"/>
    </source>
</evidence>
<reference evidence="2 3" key="2">
    <citation type="submission" date="2018-10" db="EMBL/GenBank/DDBJ databases">
        <authorList>
            <consortium name="Pathogen Informatics"/>
        </authorList>
    </citation>
    <scope>NUCLEOTIDE SEQUENCE [LARGE SCALE GENOMIC DNA]</scope>
</reference>
<feature type="compositionally biased region" description="Polar residues" evidence="1">
    <location>
        <begin position="23"/>
        <end position="41"/>
    </location>
</feature>
<dbReference type="EMBL" id="UXUI01008858">
    <property type="protein sequence ID" value="VDD92542.1"/>
    <property type="molecule type" value="Genomic_DNA"/>
</dbReference>
<feature type="compositionally biased region" description="Basic and acidic residues" evidence="1">
    <location>
        <begin position="57"/>
        <end position="66"/>
    </location>
</feature>
<feature type="region of interest" description="Disordered" evidence="1">
    <location>
        <begin position="56"/>
        <end position="81"/>
    </location>
</feature>
<proteinExistence type="predicted"/>
<gene>
    <name evidence="2" type="ORF">EVEC_LOCUS7293</name>
</gene>
<dbReference type="AlphaFoldDB" id="A0A0N4VBA6"/>
<evidence type="ECO:0000313" key="4">
    <source>
        <dbReference type="WBParaSite" id="EVEC_0000780901-mRNA-1"/>
    </source>
</evidence>
<dbReference type="WBParaSite" id="EVEC_0000780901-mRNA-1">
    <property type="protein sequence ID" value="EVEC_0000780901-mRNA-1"/>
    <property type="gene ID" value="EVEC_0000780901"/>
</dbReference>
<accession>A0A0N4VBA6</accession>
<keyword evidence="3" id="KW-1185">Reference proteome</keyword>
<dbReference type="Proteomes" id="UP000274131">
    <property type="component" value="Unassembled WGS sequence"/>
</dbReference>
<sequence>MLLAVRVCTIRGRGRGQPGRQPTTATNSGPSRPSSANGACAFTSTPTYRSYWSSEFSDNRLQEQRSRNAAAEETSEADSDD</sequence>
<organism evidence="4">
    <name type="scientific">Enterobius vermicularis</name>
    <name type="common">Human pinworm</name>
    <dbReference type="NCBI Taxonomy" id="51028"/>
    <lineage>
        <taxon>Eukaryota</taxon>
        <taxon>Metazoa</taxon>
        <taxon>Ecdysozoa</taxon>
        <taxon>Nematoda</taxon>
        <taxon>Chromadorea</taxon>
        <taxon>Rhabditida</taxon>
        <taxon>Spirurina</taxon>
        <taxon>Oxyuridomorpha</taxon>
        <taxon>Oxyuroidea</taxon>
        <taxon>Oxyuridae</taxon>
        <taxon>Enterobius</taxon>
    </lineage>
</organism>
<evidence type="ECO:0000313" key="3">
    <source>
        <dbReference type="Proteomes" id="UP000274131"/>
    </source>
</evidence>
<feature type="region of interest" description="Disordered" evidence="1">
    <location>
        <begin position="8"/>
        <end position="41"/>
    </location>
</feature>
<reference evidence="4" key="1">
    <citation type="submission" date="2017-02" db="UniProtKB">
        <authorList>
            <consortium name="WormBaseParasite"/>
        </authorList>
    </citation>
    <scope>IDENTIFICATION</scope>
</reference>
<protein>
    <submittedName>
        <fullName evidence="2 4">Uncharacterized protein</fullName>
    </submittedName>
</protein>